<accession>A0A9X2AK21</accession>
<name>A0A9X2AK21_9FLAO</name>
<dbReference type="EMBL" id="JAKQYM010000007">
    <property type="protein sequence ID" value="MCI2229617.1"/>
    <property type="molecule type" value="Genomic_DNA"/>
</dbReference>
<feature type="domain" description="DinB-like" evidence="1">
    <location>
        <begin position="33"/>
        <end position="167"/>
    </location>
</feature>
<dbReference type="SUPFAM" id="SSF109854">
    <property type="entry name" value="DinB/YfiT-like putative metalloenzymes"/>
    <property type="match status" value="1"/>
</dbReference>
<dbReference type="Pfam" id="PF12867">
    <property type="entry name" value="DinB_2"/>
    <property type="match status" value="1"/>
</dbReference>
<evidence type="ECO:0000259" key="1">
    <source>
        <dbReference type="Pfam" id="PF12867"/>
    </source>
</evidence>
<sequence>MTKKDLNPTEYNEYYARYINTIPDDTTLKKGFEEDKKRVVDFFSSIPEEKLSYRYQPQKWTIKELLQHIIDTERIFMYRFLRIVRKDKTALTGFDQDIYIKPSGANNKSLEELIHEFTSTRLYSINLINSISNENLMNLGTASDTTISARACAFILLGHSIWHIEIIKERYL</sequence>
<reference evidence="2" key="1">
    <citation type="submission" date="2022-02" db="EMBL/GenBank/DDBJ databases">
        <title>Polaribacter sp. MSW13, isolated from seawater.</title>
        <authorList>
            <person name="Kristyanto S."/>
            <person name="Jung J."/>
            <person name="Jeon C.O."/>
        </authorList>
    </citation>
    <scope>NUCLEOTIDE SEQUENCE</scope>
    <source>
        <strain evidence="2">MSW13</strain>
    </source>
</reference>
<keyword evidence="3" id="KW-1185">Reference proteome</keyword>
<dbReference type="InterPro" id="IPR024775">
    <property type="entry name" value="DinB-like"/>
</dbReference>
<dbReference type="AlphaFoldDB" id="A0A9X2AK21"/>
<dbReference type="InterPro" id="IPR034660">
    <property type="entry name" value="DinB/YfiT-like"/>
</dbReference>
<protein>
    <submittedName>
        <fullName evidence="2">DinB family protein</fullName>
    </submittedName>
</protein>
<comment type="caution">
    <text evidence="2">The sequence shown here is derived from an EMBL/GenBank/DDBJ whole genome shotgun (WGS) entry which is preliminary data.</text>
</comment>
<evidence type="ECO:0000313" key="2">
    <source>
        <dbReference type="EMBL" id="MCI2229617.1"/>
    </source>
</evidence>
<evidence type="ECO:0000313" key="3">
    <source>
        <dbReference type="Proteomes" id="UP001139369"/>
    </source>
</evidence>
<dbReference type="RefSeq" id="WP_242178743.1">
    <property type="nucleotide sequence ID" value="NZ_JAKQYM010000007.1"/>
</dbReference>
<dbReference type="Gene3D" id="1.20.120.450">
    <property type="entry name" value="dinb family like domain"/>
    <property type="match status" value="1"/>
</dbReference>
<organism evidence="2 3">
    <name type="scientific">Polaribacter marinus</name>
    <dbReference type="NCBI Taxonomy" id="2916838"/>
    <lineage>
        <taxon>Bacteria</taxon>
        <taxon>Pseudomonadati</taxon>
        <taxon>Bacteroidota</taxon>
        <taxon>Flavobacteriia</taxon>
        <taxon>Flavobacteriales</taxon>
        <taxon>Flavobacteriaceae</taxon>
    </lineage>
</organism>
<dbReference type="Proteomes" id="UP001139369">
    <property type="component" value="Unassembled WGS sequence"/>
</dbReference>
<gene>
    <name evidence="2" type="ORF">MC378_10610</name>
</gene>
<proteinExistence type="predicted"/>